<keyword evidence="5 8" id="KW-0040">ANK repeat</keyword>
<dbReference type="Gene3D" id="2.30.30.40">
    <property type="entry name" value="SH3 Domains"/>
    <property type="match status" value="1"/>
</dbReference>
<dbReference type="Gene3D" id="1.25.40.20">
    <property type="entry name" value="Ankyrin repeat-containing domain"/>
    <property type="match status" value="1"/>
</dbReference>
<evidence type="ECO:0000313" key="12">
    <source>
        <dbReference type="Proteomes" id="UP000050794"/>
    </source>
</evidence>
<accession>A0A183VDV0</accession>
<keyword evidence="4" id="KW-0677">Repeat</keyword>
<feature type="domain" description="SH3" evidence="10">
    <location>
        <begin position="14"/>
        <end position="74"/>
    </location>
</feature>
<dbReference type="PROSITE" id="PS50002">
    <property type="entry name" value="SH3"/>
    <property type="match status" value="1"/>
</dbReference>
<comment type="function">
    <text evidence="6">Induces bone resorption, acting probably through a signaling cascade which results in the secretion of factor(s) enhancing osteoclast formation and activity.</text>
</comment>
<dbReference type="Pfam" id="PF00018">
    <property type="entry name" value="SH3_1"/>
    <property type="match status" value="1"/>
</dbReference>
<evidence type="ECO:0000259" key="10">
    <source>
        <dbReference type="PROSITE" id="PS50002"/>
    </source>
</evidence>
<dbReference type="SUPFAM" id="SSF50044">
    <property type="entry name" value="SH3-domain"/>
    <property type="match status" value="1"/>
</dbReference>
<comment type="subcellular location">
    <subcellularLocation>
        <location evidence="1">Cytoplasm</location>
    </subcellularLocation>
</comment>
<dbReference type="GO" id="GO:0005737">
    <property type="term" value="C:cytoplasm"/>
    <property type="evidence" value="ECO:0007669"/>
    <property type="project" value="UniProtKB-SubCell"/>
</dbReference>
<keyword evidence="3" id="KW-0963">Cytoplasm</keyword>
<evidence type="ECO:0000256" key="5">
    <source>
        <dbReference type="ARBA" id="ARBA00023043"/>
    </source>
</evidence>
<dbReference type="Proteomes" id="UP000050794">
    <property type="component" value="Unassembled WGS sequence"/>
</dbReference>
<evidence type="ECO:0000256" key="4">
    <source>
        <dbReference type="ARBA" id="ARBA00022737"/>
    </source>
</evidence>
<feature type="repeat" description="ANK" evidence="8">
    <location>
        <begin position="141"/>
        <end position="173"/>
    </location>
</feature>
<sequence length="223" mass="24461">MAEVTPPKPAPKPGRVTVYRALYDYTACDVKEMSFNEGDLLYVSDSCNDSNWLTARCGDQTGLIPRSYVMNAEYIDYPLHDAAKRGNAQFVTECLSNAVSANSLDKSGSTALYWASHAGHANIVKMLVAIPNMCISAQNKLGDTALHAAAWKGHAECVRILLNSGASTAVRNNERKRPIDVATDPECRTLIHVAMRAVCEPHSHDNEYLSESDTEPNDSWTSR</sequence>
<dbReference type="InterPro" id="IPR036770">
    <property type="entry name" value="Ankyrin_rpt-contain_sf"/>
</dbReference>
<dbReference type="PROSITE" id="PS50297">
    <property type="entry name" value="ANK_REP_REGION"/>
    <property type="match status" value="1"/>
</dbReference>
<evidence type="ECO:0000313" key="11">
    <source>
        <dbReference type="EMBL" id="VDM50241.1"/>
    </source>
</evidence>
<dbReference type="SUPFAM" id="SSF48403">
    <property type="entry name" value="Ankyrin repeat"/>
    <property type="match status" value="1"/>
</dbReference>
<evidence type="ECO:0000256" key="7">
    <source>
        <dbReference type="ARBA" id="ARBA00040640"/>
    </source>
</evidence>
<reference evidence="11 12" key="2">
    <citation type="submission" date="2018-11" db="EMBL/GenBank/DDBJ databases">
        <authorList>
            <consortium name="Pathogen Informatics"/>
        </authorList>
    </citation>
    <scope>NUCLEOTIDE SEQUENCE [LARGE SCALE GENOMIC DNA]</scope>
</reference>
<dbReference type="SMART" id="SM00248">
    <property type="entry name" value="ANK"/>
    <property type="match status" value="3"/>
</dbReference>
<dbReference type="Pfam" id="PF12796">
    <property type="entry name" value="Ank_2"/>
    <property type="match status" value="1"/>
</dbReference>
<name>A0A183VDV0_TOXCA</name>
<gene>
    <name evidence="11" type="ORF">TCNE_LOCUS18920</name>
</gene>
<evidence type="ECO:0000256" key="8">
    <source>
        <dbReference type="PROSITE-ProRule" id="PRU00023"/>
    </source>
</evidence>
<dbReference type="PRINTS" id="PR00452">
    <property type="entry name" value="SH3DOMAIN"/>
</dbReference>
<evidence type="ECO:0000256" key="1">
    <source>
        <dbReference type="ARBA" id="ARBA00004496"/>
    </source>
</evidence>
<dbReference type="AlphaFoldDB" id="A0A183VDV0"/>
<protein>
    <recommendedName>
        <fullName evidence="7">Osteoclast-stimulating factor 1</fullName>
    </recommendedName>
</protein>
<reference evidence="13" key="1">
    <citation type="submission" date="2016-06" db="UniProtKB">
        <authorList>
            <consortium name="WormBaseParasite"/>
        </authorList>
    </citation>
    <scope>IDENTIFICATION</scope>
</reference>
<evidence type="ECO:0000256" key="3">
    <source>
        <dbReference type="ARBA" id="ARBA00022490"/>
    </source>
</evidence>
<keyword evidence="2 9" id="KW-0728">SH3 domain</keyword>
<dbReference type="WBParaSite" id="TCNE_0001892401-mRNA-1">
    <property type="protein sequence ID" value="TCNE_0001892401-mRNA-1"/>
    <property type="gene ID" value="TCNE_0001892401"/>
</dbReference>
<evidence type="ECO:0000256" key="6">
    <source>
        <dbReference type="ARBA" id="ARBA00037432"/>
    </source>
</evidence>
<evidence type="ECO:0000256" key="2">
    <source>
        <dbReference type="ARBA" id="ARBA00022443"/>
    </source>
</evidence>
<dbReference type="PANTHER" id="PTHR24155">
    <property type="entry name" value="OSTEOCLAST-STIMULATING FACTOR 1"/>
    <property type="match status" value="1"/>
</dbReference>
<dbReference type="GO" id="GO:0007165">
    <property type="term" value="P:signal transduction"/>
    <property type="evidence" value="ECO:0007669"/>
    <property type="project" value="TreeGrafter"/>
</dbReference>
<evidence type="ECO:0000256" key="9">
    <source>
        <dbReference type="PROSITE-ProRule" id="PRU00192"/>
    </source>
</evidence>
<dbReference type="InterPro" id="IPR001452">
    <property type="entry name" value="SH3_domain"/>
</dbReference>
<evidence type="ECO:0000313" key="13">
    <source>
        <dbReference type="WBParaSite" id="TCNE_0001892401-mRNA-1"/>
    </source>
</evidence>
<dbReference type="InterPro" id="IPR002110">
    <property type="entry name" value="Ankyrin_rpt"/>
</dbReference>
<dbReference type="PROSITE" id="PS50088">
    <property type="entry name" value="ANK_REPEAT"/>
    <property type="match status" value="1"/>
</dbReference>
<dbReference type="InterPro" id="IPR036028">
    <property type="entry name" value="SH3-like_dom_sf"/>
</dbReference>
<dbReference type="PANTHER" id="PTHR24155:SF10">
    <property type="entry name" value="OSTEOCLAST-STIMULATING FACTOR 1"/>
    <property type="match status" value="1"/>
</dbReference>
<organism evidence="12 13">
    <name type="scientific">Toxocara canis</name>
    <name type="common">Canine roundworm</name>
    <dbReference type="NCBI Taxonomy" id="6265"/>
    <lineage>
        <taxon>Eukaryota</taxon>
        <taxon>Metazoa</taxon>
        <taxon>Ecdysozoa</taxon>
        <taxon>Nematoda</taxon>
        <taxon>Chromadorea</taxon>
        <taxon>Rhabditida</taxon>
        <taxon>Spirurina</taxon>
        <taxon>Ascaridomorpha</taxon>
        <taxon>Ascaridoidea</taxon>
        <taxon>Toxocaridae</taxon>
        <taxon>Toxocara</taxon>
    </lineage>
</organism>
<dbReference type="SMART" id="SM00326">
    <property type="entry name" value="SH3"/>
    <property type="match status" value="1"/>
</dbReference>
<proteinExistence type="predicted"/>
<keyword evidence="12" id="KW-1185">Reference proteome</keyword>
<dbReference type="EMBL" id="UYWY01026141">
    <property type="protein sequence ID" value="VDM50241.1"/>
    <property type="molecule type" value="Genomic_DNA"/>
</dbReference>